<dbReference type="PANTHER" id="PTHR36562:SF5">
    <property type="entry name" value="SERINE_ARGININE REPETITIVE MATRIX 2"/>
    <property type="match status" value="1"/>
</dbReference>
<dbReference type="InterPro" id="IPR051372">
    <property type="entry name" value="CWC21"/>
</dbReference>
<evidence type="ECO:0000256" key="4">
    <source>
        <dbReference type="ARBA" id="ARBA00022728"/>
    </source>
</evidence>
<name>A0A1X2IJE0_9FUNG</name>
<keyword evidence="6" id="KW-0539">Nucleus</keyword>
<gene>
    <name evidence="9" type="ORF">BCR42DRAFT_292447</name>
</gene>
<keyword evidence="4" id="KW-0747">Spliceosome</keyword>
<keyword evidence="5" id="KW-0508">mRNA splicing</keyword>
<sequence>MYNGIGLTTARGSGTNGYVIRNLSHVRPPPANKQNKSQDDFRKAPPTERKPNKELVQHDLKRKVEVQCMELRLSLEDDGLDETDIDKKVDDLRQTLMSRLDEVKPRDAKSLQNHETHLLKAAKNEENIKFARAFGIRQQDHVEGQAFDRE</sequence>
<evidence type="ECO:0000256" key="2">
    <source>
        <dbReference type="ARBA" id="ARBA00005954"/>
    </source>
</evidence>
<keyword evidence="3" id="KW-0507">mRNA processing</keyword>
<feature type="domain" description="CWF21" evidence="8">
    <location>
        <begin position="56"/>
        <end position="101"/>
    </location>
</feature>
<evidence type="ECO:0000256" key="3">
    <source>
        <dbReference type="ARBA" id="ARBA00022664"/>
    </source>
</evidence>
<dbReference type="OrthoDB" id="10267305at2759"/>
<feature type="non-terminal residue" evidence="9">
    <location>
        <position position="150"/>
    </location>
</feature>
<dbReference type="GO" id="GO:0008380">
    <property type="term" value="P:RNA splicing"/>
    <property type="evidence" value="ECO:0007669"/>
    <property type="project" value="UniProtKB-KW"/>
</dbReference>
<accession>A0A1X2IJE0</accession>
<dbReference type="EMBL" id="MCGE01000009">
    <property type="protein sequence ID" value="ORZ17668.1"/>
    <property type="molecule type" value="Genomic_DNA"/>
</dbReference>
<evidence type="ECO:0000259" key="8">
    <source>
        <dbReference type="SMART" id="SM01115"/>
    </source>
</evidence>
<evidence type="ECO:0000256" key="1">
    <source>
        <dbReference type="ARBA" id="ARBA00004123"/>
    </source>
</evidence>
<comment type="caution">
    <text evidence="9">The sequence shown here is derived from an EMBL/GenBank/DDBJ whole genome shotgun (WGS) entry which is preliminary data.</text>
</comment>
<dbReference type="STRING" id="90262.A0A1X2IJE0"/>
<dbReference type="Gene3D" id="6.10.140.420">
    <property type="match status" value="1"/>
</dbReference>
<dbReference type="Pfam" id="PF08312">
    <property type="entry name" value="cwf21"/>
    <property type="match status" value="1"/>
</dbReference>
<evidence type="ECO:0000256" key="7">
    <source>
        <dbReference type="SAM" id="MobiDB-lite"/>
    </source>
</evidence>
<evidence type="ECO:0000313" key="9">
    <source>
        <dbReference type="EMBL" id="ORZ17668.1"/>
    </source>
</evidence>
<comment type="similarity">
    <text evidence="2">Belongs to the CWC21 family.</text>
</comment>
<dbReference type="SMART" id="SM01115">
    <property type="entry name" value="cwf21"/>
    <property type="match status" value="1"/>
</dbReference>
<dbReference type="Proteomes" id="UP000193560">
    <property type="component" value="Unassembled WGS sequence"/>
</dbReference>
<evidence type="ECO:0000313" key="10">
    <source>
        <dbReference type="Proteomes" id="UP000193560"/>
    </source>
</evidence>
<protein>
    <recommendedName>
        <fullName evidence="8">CWF21 domain-containing protein</fullName>
    </recommendedName>
</protein>
<dbReference type="InterPro" id="IPR013170">
    <property type="entry name" value="mRNA_splic_Cwf21_dom"/>
</dbReference>
<comment type="subcellular location">
    <subcellularLocation>
        <location evidence="1">Nucleus</location>
    </subcellularLocation>
</comment>
<dbReference type="GO" id="GO:0006397">
    <property type="term" value="P:mRNA processing"/>
    <property type="evidence" value="ECO:0007669"/>
    <property type="project" value="UniProtKB-KW"/>
</dbReference>
<dbReference type="GO" id="GO:0005681">
    <property type="term" value="C:spliceosomal complex"/>
    <property type="evidence" value="ECO:0007669"/>
    <property type="project" value="UniProtKB-KW"/>
</dbReference>
<feature type="region of interest" description="Disordered" evidence="7">
    <location>
        <begin position="1"/>
        <end position="56"/>
    </location>
</feature>
<dbReference type="PANTHER" id="PTHR36562">
    <property type="entry name" value="SERINE/ARGININE REPETITIVE MATRIX 2"/>
    <property type="match status" value="1"/>
</dbReference>
<organism evidence="9 10">
    <name type="scientific">Absidia repens</name>
    <dbReference type="NCBI Taxonomy" id="90262"/>
    <lineage>
        <taxon>Eukaryota</taxon>
        <taxon>Fungi</taxon>
        <taxon>Fungi incertae sedis</taxon>
        <taxon>Mucoromycota</taxon>
        <taxon>Mucoromycotina</taxon>
        <taxon>Mucoromycetes</taxon>
        <taxon>Mucorales</taxon>
        <taxon>Cunninghamellaceae</taxon>
        <taxon>Absidia</taxon>
    </lineage>
</organism>
<proteinExistence type="inferred from homology"/>
<dbReference type="AlphaFoldDB" id="A0A1X2IJE0"/>
<dbReference type="CDD" id="cd21372">
    <property type="entry name" value="cwf21_CWC21-like"/>
    <property type="match status" value="1"/>
</dbReference>
<feature type="compositionally biased region" description="Basic and acidic residues" evidence="7">
    <location>
        <begin position="36"/>
        <end position="56"/>
    </location>
</feature>
<evidence type="ECO:0000256" key="6">
    <source>
        <dbReference type="ARBA" id="ARBA00023242"/>
    </source>
</evidence>
<reference evidence="9 10" key="1">
    <citation type="submission" date="2016-07" db="EMBL/GenBank/DDBJ databases">
        <title>Pervasive Adenine N6-methylation of Active Genes in Fungi.</title>
        <authorList>
            <consortium name="DOE Joint Genome Institute"/>
            <person name="Mondo S.J."/>
            <person name="Dannebaum R.O."/>
            <person name="Kuo R.C."/>
            <person name="Labutti K."/>
            <person name="Haridas S."/>
            <person name="Kuo A."/>
            <person name="Salamov A."/>
            <person name="Ahrendt S.R."/>
            <person name="Lipzen A."/>
            <person name="Sullivan W."/>
            <person name="Andreopoulos W.B."/>
            <person name="Clum A."/>
            <person name="Lindquist E."/>
            <person name="Daum C."/>
            <person name="Ramamoorthy G.K."/>
            <person name="Gryganskyi A."/>
            <person name="Culley D."/>
            <person name="Magnuson J.K."/>
            <person name="James T.Y."/>
            <person name="O'Malley M.A."/>
            <person name="Stajich J.E."/>
            <person name="Spatafora J.W."/>
            <person name="Visel A."/>
            <person name="Grigoriev I.V."/>
        </authorList>
    </citation>
    <scope>NUCLEOTIDE SEQUENCE [LARGE SCALE GENOMIC DNA]</scope>
    <source>
        <strain evidence="9 10">NRRL 1336</strain>
    </source>
</reference>
<evidence type="ECO:0000256" key="5">
    <source>
        <dbReference type="ARBA" id="ARBA00023187"/>
    </source>
</evidence>
<keyword evidence="10" id="KW-1185">Reference proteome</keyword>